<evidence type="ECO:0000313" key="6">
    <source>
        <dbReference type="EMBL" id="MDQ8832808.1"/>
    </source>
</evidence>
<dbReference type="EC" id="2.3.1.286" evidence="1"/>
<evidence type="ECO:0000313" key="7">
    <source>
        <dbReference type="Proteomes" id="UP001228446"/>
    </source>
</evidence>
<comment type="caution">
    <text evidence="6">The sequence shown here is derived from an EMBL/GenBank/DDBJ whole genome shotgun (WGS) entry which is preliminary data.</text>
</comment>
<dbReference type="Proteomes" id="UP001228446">
    <property type="component" value="Unassembled WGS sequence"/>
</dbReference>
<gene>
    <name evidence="6" type="ORF">RFF62_03240</name>
</gene>
<dbReference type="Pfam" id="PF02146">
    <property type="entry name" value="SIR2"/>
    <property type="match status" value="1"/>
</dbReference>
<evidence type="ECO:0000259" key="5">
    <source>
        <dbReference type="PROSITE" id="PS50305"/>
    </source>
</evidence>
<dbReference type="InterPro" id="IPR026590">
    <property type="entry name" value="Ssirtuin_cat_dom"/>
</dbReference>
<dbReference type="SUPFAM" id="SSF52467">
    <property type="entry name" value="DHS-like NAD/FAD-binding domain"/>
    <property type="match status" value="1"/>
</dbReference>
<dbReference type="InterPro" id="IPR029035">
    <property type="entry name" value="DHS-like_NAD/FAD-binding_dom"/>
</dbReference>
<sequence length="274" mass="31951">MNNSKLALEAIKNADIILIGAGAGLSSAAGLTYSGQRFEKYFSKFIEKYNIEDMYSAGFYPYPTEEAEWAYWTKMIYHNAYEVGTTPLYKQLFELVKEKDYFVITTNVDGQFIKAGFDKERYFEVQGNFEHFQCSVPCQQVVYNNKEQILNMMNTIDDKLEIPVELIPTCPNCGAKLTRHLRIDNAFVQDDTWYQQQKRYGEFIERLESKKVALLELGVGFNTPTIIRYPFERLTYHLPQTTLIRFNQDDIRGIDESKTITISRDMKEVFDAWL</sequence>
<keyword evidence="4" id="KW-0862">Zinc</keyword>
<name>A0ABU1B1R3_9STRE</name>
<keyword evidence="6" id="KW-0012">Acyltransferase</keyword>
<protein>
    <recommendedName>
        <fullName evidence="1">protein acetyllysine N-acetyltransferase</fullName>
        <ecNumber evidence="1">2.3.1.286</ecNumber>
    </recommendedName>
</protein>
<comment type="caution">
    <text evidence="4">Lacks conserved residue(s) required for the propagation of feature annotation.</text>
</comment>
<dbReference type="PANTHER" id="PTHR11085">
    <property type="entry name" value="NAD-DEPENDENT PROTEIN DEACYLASE SIRTUIN-5, MITOCHONDRIAL-RELATED"/>
    <property type="match status" value="1"/>
</dbReference>
<organism evidence="6 7">
    <name type="scientific">Streptococcus ruminantium</name>
    <dbReference type="NCBI Taxonomy" id="1917441"/>
    <lineage>
        <taxon>Bacteria</taxon>
        <taxon>Bacillati</taxon>
        <taxon>Bacillota</taxon>
        <taxon>Bacilli</taxon>
        <taxon>Lactobacillales</taxon>
        <taxon>Streptococcaceae</taxon>
        <taxon>Streptococcus</taxon>
    </lineage>
</organism>
<evidence type="ECO:0000256" key="4">
    <source>
        <dbReference type="PROSITE-ProRule" id="PRU00236"/>
    </source>
</evidence>
<dbReference type="InterPro" id="IPR003000">
    <property type="entry name" value="Sirtuin"/>
</dbReference>
<feature type="binding site" evidence="4">
    <location>
        <position position="173"/>
    </location>
    <ligand>
        <name>Zn(2+)</name>
        <dbReference type="ChEBI" id="CHEBI:29105"/>
    </ligand>
</feature>
<dbReference type="GO" id="GO:0034979">
    <property type="term" value="F:NAD-dependent protein lysine deacetylase activity"/>
    <property type="evidence" value="ECO:0007669"/>
    <property type="project" value="UniProtKB-EC"/>
</dbReference>
<evidence type="ECO:0000256" key="1">
    <source>
        <dbReference type="ARBA" id="ARBA00012928"/>
    </source>
</evidence>
<dbReference type="InterPro" id="IPR050134">
    <property type="entry name" value="NAD-dep_sirtuin_deacylases"/>
</dbReference>
<keyword evidence="7" id="KW-1185">Reference proteome</keyword>
<keyword evidence="3" id="KW-0520">NAD</keyword>
<feature type="binding site" evidence="4">
    <location>
        <position position="134"/>
    </location>
    <ligand>
        <name>Zn(2+)</name>
        <dbReference type="ChEBI" id="CHEBI:29105"/>
    </ligand>
</feature>
<dbReference type="PANTHER" id="PTHR11085:SF10">
    <property type="entry name" value="NAD-DEPENDENT PROTEIN DEACYLASE SIRTUIN-5, MITOCHONDRIAL-RELATED"/>
    <property type="match status" value="1"/>
</dbReference>
<dbReference type="PROSITE" id="PS50305">
    <property type="entry name" value="SIRTUIN"/>
    <property type="match status" value="1"/>
</dbReference>
<proteinExistence type="predicted"/>
<feature type="binding site" evidence="4">
    <location>
        <position position="170"/>
    </location>
    <ligand>
        <name>Zn(2+)</name>
        <dbReference type="ChEBI" id="CHEBI:29105"/>
    </ligand>
</feature>
<feature type="domain" description="Deacetylase sirtuin-type" evidence="5">
    <location>
        <begin position="1"/>
        <end position="274"/>
    </location>
</feature>
<accession>A0ABU1B1R3</accession>
<reference evidence="6 7" key="1">
    <citation type="submission" date="2023-08" db="EMBL/GenBank/DDBJ databases">
        <title>Streptococcus ruminantium-associated sheep mastitis outbreak detected in Italy is distinct from bovine isolates.</title>
        <authorList>
            <person name="Rosa M.N."/>
            <person name="Vezina B."/>
            <person name="Tola S."/>
        </authorList>
    </citation>
    <scope>NUCLEOTIDE SEQUENCE [LARGE SCALE GENOMIC DNA]</scope>
    <source>
        <strain evidence="6 7">OM6730</strain>
    </source>
</reference>
<dbReference type="Gene3D" id="3.40.50.1220">
    <property type="entry name" value="TPP-binding domain"/>
    <property type="match status" value="1"/>
</dbReference>
<keyword evidence="2 6" id="KW-0808">Transferase</keyword>
<feature type="binding site" evidence="4">
    <location>
        <position position="138"/>
    </location>
    <ligand>
        <name>Zn(2+)</name>
        <dbReference type="ChEBI" id="CHEBI:29105"/>
    </ligand>
</feature>
<evidence type="ECO:0000256" key="2">
    <source>
        <dbReference type="ARBA" id="ARBA00022679"/>
    </source>
</evidence>
<dbReference type="RefSeq" id="WP_308937998.1">
    <property type="nucleotide sequence ID" value="NZ_JAVIBP010000009.1"/>
</dbReference>
<evidence type="ECO:0000256" key="3">
    <source>
        <dbReference type="ARBA" id="ARBA00023027"/>
    </source>
</evidence>
<dbReference type="EMBL" id="JAVIBX010000007">
    <property type="protein sequence ID" value="MDQ8832808.1"/>
    <property type="molecule type" value="Genomic_DNA"/>
</dbReference>
<keyword evidence="4" id="KW-0479">Metal-binding</keyword>